<comment type="caution">
    <text evidence="1">The sequence shown here is derived from an EMBL/GenBank/DDBJ whole genome shotgun (WGS) entry which is preliminary data.</text>
</comment>
<reference evidence="1" key="1">
    <citation type="submission" date="2021-05" db="EMBL/GenBank/DDBJ databases">
        <authorList>
            <person name="Pan Q."/>
            <person name="Jouanno E."/>
            <person name="Zahm M."/>
            <person name="Klopp C."/>
            <person name="Cabau C."/>
            <person name="Louis A."/>
            <person name="Berthelot C."/>
            <person name="Parey E."/>
            <person name="Roest Crollius H."/>
            <person name="Montfort J."/>
            <person name="Robinson-Rechavi M."/>
            <person name="Bouchez O."/>
            <person name="Lampietro C."/>
            <person name="Lopez Roques C."/>
            <person name="Donnadieu C."/>
            <person name="Postlethwait J."/>
            <person name="Bobe J."/>
            <person name="Dillon D."/>
            <person name="Chandos A."/>
            <person name="von Hippel F."/>
            <person name="Guiguen Y."/>
        </authorList>
    </citation>
    <scope>NUCLEOTIDE SEQUENCE</scope>
    <source>
        <strain evidence="1">YG-Jan2019</strain>
    </source>
</reference>
<evidence type="ECO:0000313" key="2">
    <source>
        <dbReference type="Proteomes" id="UP001157502"/>
    </source>
</evidence>
<protein>
    <submittedName>
        <fullName evidence="1">Uncharacterized protein</fullName>
    </submittedName>
</protein>
<gene>
    <name evidence="1" type="ORF">DPEC_G00050480</name>
</gene>
<name>A0ACC2HAW8_DALPE</name>
<sequence>MATLLLDLLFVFIILHSACTDSSKDTAANMNLNETATLGDTGVQTHEWRLTVTDPKPKGTAGHSLQDYLLYIIPLAVVGSALCIILCLYSRKQQQN</sequence>
<proteinExistence type="predicted"/>
<keyword evidence="2" id="KW-1185">Reference proteome</keyword>
<accession>A0ACC2HAW8</accession>
<dbReference type="Proteomes" id="UP001157502">
    <property type="component" value="Chromosome 4"/>
</dbReference>
<dbReference type="EMBL" id="CM055731">
    <property type="protein sequence ID" value="KAJ8013168.1"/>
    <property type="molecule type" value="Genomic_DNA"/>
</dbReference>
<organism evidence="1 2">
    <name type="scientific">Dallia pectoralis</name>
    <name type="common">Alaska blackfish</name>
    <dbReference type="NCBI Taxonomy" id="75939"/>
    <lineage>
        <taxon>Eukaryota</taxon>
        <taxon>Metazoa</taxon>
        <taxon>Chordata</taxon>
        <taxon>Craniata</taxon>
        <taxon>Vertebrata</taxon>
        <taxon>Euteleostomi</taxon>
        <taxon>Actinopterygii</taxon>
        <taxon>Neopterygii</taxon>
        <taxon>Teleostei</taxon>
        <taxon>Protacanthopterygii</taxon>
        <taxon>Esociformes</taxon>
        <taxon>Umbridae</taxon>
        <taxon>Dallia</taxon>
    </lineage>
</organism>
<evidence type="ECO:0000313" key="1">
    <source>
        <dbReference type="EMBL" id="KAJ8013168.1"/>
    </source>
</evidence>